<dbReference type="PROSITE" id="PS50082">
    <property type="entry name" value="WD_REPEATS_2"/>
    <property type="match status" value="2"/>
</dbReference>
<keyword evidence="7" id="KW-1185">Reference proteome</keyword>
<evidence type="ECO:0000313" key="7">
    <source>
        <dbReference type="Proteomes" id="UP000677054"/>
    </source>
</evidence>
<dbReference type="SMART" id="SM00320">
    <property type="entry name" value="WD40"/>
    <property type="match status" value="6"/>
</dbReference>
<keyword evidence="3" id="KW-0647">Proteasome</keyword>
<protein>
    <recommendedName>
        <fullName evidence="8">Proteasomal ATPase-associated factor 1</fullName>
    </recommendedName>
</protein>
<accession>A0A7R9FQQ8</accession>
<dbReference type="SUPFAM" id="SSF50978">
    <property type="entry name" value="WD40 repeat-like"/>
    <property type="match status" value="1"/>
</dbReference>
<evidence type="ECO:0000256" key="5">
    <source>
        <dbReference type="PROSITE-ProRule" id="PRU00221"/>
    </source>
</evidence>
<dbReference type="OrthoDB" id="27537at2759"/>
<dbReference type="Proteomes" id="UP000677054">
    <property type="component" value="Unassembled WGS sequence"/>
</dbReference>
<dbReference type="EMBL" id="CAJPEV010003542">
    <property type="protein sequence ID" value="CAG0899979.1"/>
    <property type="molecule type" value="Genomic_DNA"/>
</dbReference>
<evidence type="ECO:0000256" key="1">
    <source>
        <dbReference type="ARBA" id="ARBA00022574"/>
    </source>
</evidence>
<dbReference type="InterPro" id="IPR015943">
    <property type="entry name" value="WD40/YVTN_repeat-like_dom_sf"/>
</dbReference>
<dbReference type="Gene3D" id="2.130.10.10">
    <property type="entry name" value="YVTN repeat-like/Quinoprotein amine dehydrogenase"/>
    <property type="match status" value="2"/>
</dbReference>
<dbReference type="GO" id="GO:0000502">
    <property type="term" value="C:proteasome complex"/>
    <property type="evidence" value="ECO:0007669"/>
    <property type="project" value="UniProtKB-KW"/>
</dbReference>
<comment type="similarity">
    <text evidence="4">Belongs to the WD repeat PAAF1/RPN14 family.</text>
</comment>
<evidence type="ECO:0000256" key="2">
    <source>
        <dbReference type="ARBA" id="ARBA00022737"/>
    </source>
</evidence>
<reference evidence="6" key="1">
    <citation type="submission" date="2020-11" db="EMBL/GenBank/DDBJ databases">
        <authorList>
            <person name="Tran Van P."/>
        </authorList>
    </citation>
    <scope>NUCLEOTIDE SEQUENCE</scope>
</reference>
<keyword evidence="1 5" id="KW-0853">WD repeat</keyword>
<proteinExistence type="inferred from homology"/>
<dbReference type="Pfam" id="PF00400">
    <property type="entry name" value="WD40"/>
    <property type="match status" value="2"/>
</dbReference>
<evidence type="ECO:0000256" key="3">
    <source>
        <dbReference type="ARBA" id="ARBA00022942"/>
    </source>
</evidence>
<dbReference type="InterPro" id="IPR036322">
    <property type="entry name" value="WD40_repeat_dom_sf"/>
</dbReference>
<name>A0A7R9FQQ8_9CRUS</name>
<evidence type="ECO:0000313" key="6">
    <source>
        <dbReference type="EMBL" id="CAD7251428.1"/>
    </source>
</evidence>
<sequence>MNWLICAFKPSEICLVIFTQIVGLDTTEGGLGVSVCNENKLHVWETKRGTVRRTLCGHMGDVYTCHFFPSGVVILSGGADMQLRIWSAETGECPVVLVGHIGAITDTAIIDRGRNIISVSKDGTARLWDCGESRCLEILHNAHSVVNACSLHASPLLMNKSPSTPVSDREVATEGKMLLLACEAGNLQALDVRNRELLFTFPCPDAANCVAWLTEHHFAVGCQNGDVLLGDIRSSTLFPVLAFTDSASPALSLLRWGEGNRLFVGRSDGTVIGYSSDPAQPKLQLTGSDCDSIYGLSQDSFHVYTACRDATIRKYKIDSLF</sequence>
<evidence type="ECO:0000256" key="4">
    <source>
        <dbReference type="ARBA" id="ARBA00038321"/>
    </source>
</evidence>
<dbReference type="InterPro" id="IPR001680">
    <property type="entry name" value="WD40_rpt"/>
</dbReference>
<organism evidence="6">
    <name type="scientific">Darwinula stevensoni</name>
    <dbReference type="NCBI Taxonomy" id="69355"/>
    <lineage>
        <taxon>Eukaryota</taxon>
        <taxon>Metazoa</taxon>
        <taxon>Ecdysozoa</taxon>
        <taxon>Arthropoda</taxon>
        <taxon>Crustacea</taxon>
        <taxon>Oligostraca</taxon>
        <taxon>Ostracoda</taxon>
        <taxon>Podocopa</taxon>
        <taxon>Podocopida</taxon>
        <taxon>Darwinulocopina</taxon>
        <taxon>Darwinuloidea</taxon>
        <taxon>Darwinulidae</taxon>
        <taxon>Darwinula</taxon>
    </lineage>
</organism>
<dbReference type="AlphaFoldDB" id="A0A7R9FQQ8"/>
<feature type="repeat" description="WD" evidence="5">
    <location>
        <begin position="55"/>
        <end position="96"/>
    </location>
</feature>
<keyword evidence="2" id="KW-0677">Repeat</keyword>
<dbReference type="PANTHER" id="PTHR19857:SF19">
    <property type="entry name" value="26S PROTEASOME REGULATORY SUBUNIT RPN14"/>
    <property type="match status" value="1"/>
</dbReference>
<dbReference type="EMBL" id="LR903059">
    <property type="protein sequence ID" value="CAD7251428.1"/>
    <property type="molecule type" value="Genomic_DNA"/>
</dbReference>
<dbReference type="InterPro" id="IPR051179">
    <property type="entry name" value="WD_repeat_multifunction"/>
</dbReference>
<feature type="repeat" description="WD" evidence="5">
    <location>
        <begin position="97"/>
        <end position="129"/>
    </location>
</feature>
<evidence type="ECO:0008006" key="8">
    <source>
        <dbReference type="Google" id="ProtNLM"/>
    </source>
</evidence>
<dbReference type="PROSITE" id="PS50294">
    <property type="entry name" value="WD_REPEATS_REGION"/>
    <property type="match status" value="2"/>
</dbReference>
<dbReference type="PANTHER" id="PTHR19857">
    <property type="entry name" value="MITOCHONDRIAL DIVISION PROTEIN 1-RELATED"/>
    <property type="match status" value="1"/>
</dbReference>
<gene>
    <name evidence="6" type="ORF">DSTB1V02_LOCUS11195</name>
</gene>